<dbReference type="Proteomes" id="UP000614272">
    <property type="component" value="Unassembled WGS sequence"/>
</dbReference>
<reference evidence="3" key="1">
    <citation type="journal article" date="2019" name="Int. J. Syst. Evol. Microbiol.">
        <title>The Global Catalogue of Microorganisms (GCM) 10K type strain sequencing project: providing services to taxonomists for standard genome sequencing and annotation.</title>
        <authorList>
            <consortium name="The Broad Institute Genomics Platform"/>
            <consortium name="The Broad Institute Genome Sequencing Center for Infectious Disease"/>
            <person name="Wu L."/>
            <person name="Ma J."/>
        </authorList>
    </citation>
    <scope>NUCLEOTIDE SEQUENCE [LARGE SCALE GENOMIC DNA]</scope>
    <source>
        <strain evidence="3">CGMCC 1.12923</strain>
    </source>
</reference>
<proteinExistence type="predicted"/>
<evidence type="ECO:0000313" key="2">
    <source>
        <dbReference type="EMBL" id="GGD50430.1"/>
    </source>
</evidence>
<feature type="region of interest" description="Disordered" evidence="1">
    <location>
        <begin position="77"/>
        <end position="115"/>
    </location>
</feature>
<evidence type="ECO:0008006" key="4">
    <source>
        <dbReference type="Google" id="ProtNLM"/>
    </source>
</evidence>
<dbReference type="RefSeq" id="WP_180237282.1">
    <property type="nucleotide sequence ID" value="NZ_BMGJ01000001.1"/>
</dbReference>
<dbReference type="EMBL" id="BMGJ01000001">
    <property type="protein sequence ID" value="GGD50430.1"/>
    <property type="molecule type" value="Genomic_DNA"/>
</dbReference>
<protein>
    <recommendedName>
        <fullName evidence="4">DUF4189 domain-containing protein</fullName>
    </recommendedName>
</protein>
<comment type="caution">
    <text evidence="2">The sequence shown here is derived from an EMBL/GenBank/DDBJ whole genome shotgun (WGS) entry which is preliminary data.</text>
</comment>
<feature type="compositionally biased region" description="Gly residues" evidence="1">
    <location>
        <begin position="77"/>
        <end position="100"/>
    </location>
</feature>
<accession>A0ABQ1QZB6</accession>
<organism evidence="2 3">
    <name type="scientific">Lacimicrobium alkaliphilum</name>
    <dbReference type="NCBI Taxonomy" id="1526571"/>
    <lineage>
        <taxon>Bacteria</taxon>
        <taxon>Pseudomonadati</taxon>
        <taxon>Pseudomonadota</taxon>
        <taxon>Gammaproteobacteria</taxon>
        <taxon>Alteromonadales</taxon>
        <taxon>Alteromonadaceae</taxon>
        <taxon>Lacimicrobium</taxon>
    </lineage>
</organism>
<evidence type="ECO:0000256" key="1">
    <source>
        <dbReference type="SAM" id="MobiDB-lite"/>
    </source>
</evidence>
<feature type="compositionally biased region" description="Acidic residues" evidence="1">
    <location>
        <begin position="101"/>
        <end position="114"/>
    </location>
</feature>
<evidence type="ECO:0000313" key="3">
    <source>
        <dbReference type="Proteomes" id="UP000614272"/>
    </source>
</evidence>
<gene>
    <name evidence="2" type="ORF">GCM10011357_02950</name>
</gene>
<keyword evidence="3" id="KW-1185">Reference proteome</keyword>
<name>A0ABQ1QZB6_9ALTE</name>
<sequence length="191" mass="19247">MLAGRKIITIKGSESMKNKMIAILLVGGSYAISMLPIQANADLVRKCRTGHTNSGDGTPSFAQEVCWYESGGGGGVSGGGGGSGPGGSGPGGAGGGSTGDGEGDNDNSADEEATEVCRENAQDLYGPCFSSREQNSKTAFNVCIAGAALLPVKAVAAAAAFACAETRGMAQDDNQQYCLDRVIDAQAECKP</sequence>